<feature type="compositionally biased region" description="Acidic residues" evidence="1">
    <location>
        <begin position="1"/>
        <end position="14"/>
    </location>
</feature>
<protein>
    <submittedName>
        <fullName evidence="2">Uncharacterized protein</fullName>
    </submittedName>
</protein>
<comment type="caution">
    <text evidence="2">The sequence shown here is derived from an EMBL/GenBank/DDBJ whole genome shotgun (WGS) entry which is preliminary data.</text>
</comment>
<keyword evidence="3" id="KW-1185">Reference proteome</keyword>
<gene>
    <name evidence="2" type="ORF">B9Z19DRAFT_1063189</name>
</gene>
<evidence type="ECO:0000313" key="3">
    <source>
        <dbReference type="Proteomes" id="UP000244722"/>
    </source>
</evidence>
<feature type="region of interest" description="Disordered" evidence="1">
    <location>
        <begin position="1"/>
        <end position="61"/>
    </location>
</feature>
<dbReference type="EMBL" id="NESQ01000058">
    <property type="protein sequence ID" value="PUU80735.1"/>
    <property type="molecule type" value="Genomic_DNA"/>
</dbReference>
<accession>A0A2T6ZZ67</accession>
<feature type="compositionally biased region" description="Basic and acidic residues" evidence="1">
    <location>
        <begin position="15"/>
        <end position="27"/>
    </location>
</feature>
<feature type="compositionally biased region" description="Gly residues" evidence="1">
    <location>
        <begin position="49"/>
        <end position="61"/>
    </location>
</feature>
<evidence type="ECO:0000313" key="2">
    <source>
        <dbReference type="EMBL" id="PUU80735.1"/>
    </source>
</evidence>
<proteinExistence type="predicted"/>
<evidence type="ECO:0000256" key="1">
    <source>
        <dbReference type="SAM" id="MobiDB-lite"/>
    </source>
</evidence>
<sequence length="113" mass="12168">MKEEEEEEREDEGIEEKRSSPATHRDVSAGGGAWARFEPRLKTDEHIGSAGGVGEGQEGQGGGVVYRIRWGVIPPAEDTPAGGAAVASASASETESWRHATIARGVFCFIWWK</sequence>
<dbReference type="Proteomes" id="UP000244722">
    <property type="component" value="Unassembled WGS sequence"/>
</dbReference>
<dbReference type="AlphaFoldDB" id="A0A2T6ZZ67"/>
<feature type="compositionally biased region" description="Basic and acidic residues" evidence="1">
    <location>
        <begin position="37"/>
        <end position="47"/>
    </location>
</feature>
<reference evidence="2 3" key="1">
    <citation type="submission" date="2017-04" db="EMBL/GenBank/DDBJ databases">
        <title>Draft genome sequence of Tuber borchii Vittad., a whitish edible truffle.</title>
        <authorList>
            <consortium name="DOE Joint Genome Institute"/>
            <person name="Murat C."/>
            <person name="Kuo A."/>
            <person name="Barry K.W."/>
            <person name="Clum A."/>
            <person name="Dockter R.B."/>
            <person name="Fauchery L."/>
            <person name="Iotti M."/>
            <person name="Kohler A."/>
            <person name="Labutti K."/>
            <person name="Lindquist E.A."/>
            <person name="Lipzen A."/>
            <person name="Ohm R.A."/>
            <person name="Wang M."/>
            <person name="Grigoriev I.V."/>
            <person name="Zambonelli A."/>
            <person name="Martin F.M."/>
        </authorList>
    </citation>
    <scope>NUCLEOTIDE SEQUENCE [LARGE SCALE GENOMIC DNA]</scope>
    <source>
        <strain evidence="2 3">Tbo3840</strain>
    </source>
</reference>
<organism evidence="2 3">
    <name type="scientific">Tuber borchii</name>
    <name type="common">White truffle</name>
    <dbReference type="NCBI Taxonomy" id="42251"/>
    <lineage>
        <taxon>Eukaryota</taxon>
        <taxon>Fungi</taxon>
        <taxon>Dikarya</taxon>
        <taxon>Ascomycota</taxon>
        <taxon>Pezizomycotina</taxon>
        <taxon>Pezizomycetes</taxon>
        <taxon>Pezizales</taxon>
        <taxon>Tuberaceae</taxon>
        <taxon>Tuber</taxon>
    </lineage>
</organism>
<name>A0A2T6ZZ67_TUBBO</name>